<dbReference type="Proteomes" id="UP001575105">
    <property type="component" value="Unassembled WGS sequence"/>
</dbReference>
<dbReference type="RefSeq" id="WP_425347394.1">
    <property type="nucleotide sequence ID" value="NZ_JBGUBD010000024.1"/>
</dbReference>
<evidence type="ECO:0000256" key="1">
    <source>
        <dbReference type="SAM" id="MobiDB-lite"/>
    </source>
</evidence>
<gene>
    <name evidence="2" type="ORF">ACERK3_19580</name>
</gene>
<comment type="caution">
    <text evidence="2">The sequence shown here is derived from an EMBL/GenBank/DDBJ whole genome shotgun (WGS) entry which is preliminary data.</text>
</comment>
<reference evidence="2 3" key="1">
    <citation type="submission" date="2024-08" db="EMBL/GenBank/DDBJ databases">
        <title>Whole-genome sequencing of halo(alkali)philic microorganisms from hypersaline lakes.</title>
        <authorList>
            <person name="Sorokin D.Y."/>
            <person name="Merkel A.Y."/>
            <person name="Messina E."/>
            <person name="Yakimov M."/>
        </authorList>
    </citation>
    <scope>NUCLEOTIDE SEQUENCE [LARGE SCALE GENOMIC DNA]</scope>
    <source>
        <strain evidence="2 3">AB-hyl4</strain>
    </source>
</reference>
<organism evidence="2 3">
    <name type="scientific">Natronomicrosphaera hydrolytica</name>
    <dbReference type="NCBI Taxonomy" id="3242702"/>
    <lineage>
        <taxon>Bacteria</taxon>
        <taxon>Pseudomonadati</taxon>
        <taxon>Planctomycetota</taxon>
        <taxon>Phycisphaerae</taxon>
        <taxon>Phycisphaerales</taxon>
        <taxon>Phycisphaeraceae</taxon>
        <taxon>Natronomicrosphaera</taxon>
    </lineage>
</organism>
<accession>A0ABV4UC90</accession>
<name>A0ABV4UC90_9BACT</name>
<sequence length="131" mass="13669">MSCRVYDPAGDLMPWRTITDAAGNRRELCAIGRHIFERCTDDHEPEPIGDLVRQALAVVKLQDEVAAMGPAAGEAGPQGQGPQPAGSAAGEDTQPDGRGPIEAGGREPPGERLTAGRPDAGDVFTNVDLSP</sequence>
<protein>
    <submittedName>
        <fullName evidence="2">Uncharacterized protein</fullName>
    </submittedName>
</protein>
<evidence type="ECO:0000313" key="2">
    <source>
        <dbReference type="EMBL" id="MFA9480474.1"/>
    </source>
</evidence>
<evidence type="ECO:0000313" key="3">
    <source>
        <dbReference type="Proteomes" id="UP001575105"/>
    </source>
</evidence>
<dbReference type="EMBL" id="JBGUBD010000024">
    <property type="protein sequence ID" value="MFA9480474.1"/>
    <property type="molecule type" value="Genomic_DNA"/>
</dbReference>
<feature type="region of interest" description="Disordered" evidence="1">
    <location>
        <begin position="68"/>
        <end position="131"/>
    </location>
</feature>
<feature type="compositionally biased region" description="Low complexity" evidence="1">
    <location>
        <begin position="68"/>
        <end position="90"/>
    </location>
</feature>
<proteinExistence type="predicted"/>
<keyword evidence="3" id="KW-1185">Reference proteome</keyword>